<protein>
    <submittedName>
        <fullName evidence="2">Uncharacterized protein</fullName>
    </submittedName>
</protein>
<dbReference type="RefSeq" id="WP_007038459.1">
    <property type="nucleotide sequence ID" value="NZ_DS480712.1"/>
</dbReference>
<comment type="caution">
    <text evidence="2">The sequence shown here is derived from an EMBL/GenBank/DDBJ whole genome shotgun (WGS) entry which is preliminary data.</text>
</comment>
<feature type="compositionally biased region" description="Acidic residues" evidence="1">
    <location>
        <begin position="34"/>
        <end position="53"/>
    </location>
</feature>
<feature type="region of interest" description="Disordered" evidence="1">
    <location>
        <begin position="25"/>
        <end position="53"/>
    </location>
</feature>
<reference evidence="2 3" key="1">
    <citation type="submission" date="2007-08" db="EMBL/GenBank/DDBJ databases">
        <authorList>
            <person name="Fulton L."/>
            <person name="Clifton S."/>
            <person name="Fulton B."/>
            <person name="Xu J."/>
            <person name="Minx P."/>
            <person name="Pepin K.H."/>
            <person name="Johnson M."/>
            <person name="Thiruvilangam P."/>
            <person name="Bhonagiri V."/>
            <person name="Nash W.E."/>
            <person name="Mardis E.R."/>
            <person name="Wilson R.K."/>
        </authorList>
    </citation>
    <scope>NUCLEOTIDE SEQUENCE [LARGE SCALE GENOMIC DNA]</scope>
    <source>
        <strain evidence="3">ATCC BAA-613 / DSM 15670 / CCUG 46953 / JCM 12243 / WAL 16351</strain>
    </source>
</reference>
<dbReference type="HOGENOM" id="CLU_3060111_0_0_9"/>
<name>A8S3Y4_ENTBW</name>
<sequence length="53" mass="6545">MFFESREIREKFDQSVLCAYELQMNPEHEMDREPIEEDRDMEWEEGDEPEMGM</sequence>
<evidence type="ECO:0000313" key="3">
    <source>
        <dbReference type="Proteomes" id="UP000005396"/>
    </source>
</evidence>
<evidence type="ECO:0000313" key="2">
    <source>
        <dbReference type="EMBL" id="EDP13127.1"/>
    </source>
</evidence>
<dbReference type="Proteomes" id="UP000005396">
    <property type="component" value="Unassembled WGS sequence"/>
</dbReference>
<organism evidence="2 3">
    <name type="scientific">Enterocloster bolteae (strain ATCC BAA-613 / DSM 15670 / CCUG 46953 / JCM 12243 / WAL 16351)</name>
    <name type="common">Clostridium bolteae</name>
    <dbReference type="NCBI Taxonomy" id="411902"/>
    <lineage>
        <taxon>Bacteria</taxon>
        <taxon>Bacillati</taxon>
        <taxon>Bacillota</taxon>
        <taxon>Clostridia</taxon>
        <taxon>Lachnospirales</taxon>
        <taxon>Lachnospiraceae</taxon>
        <taxon>Enterocloster</taxon>
    </lineage>
</organism>
<evidence type="ECO:0000256" key="1">
    <source>
        <dbReference type="SAM" id="MobiDB-lite"/>
    </source>
</evidence>
<reference evidence="2 3" key="2">
    <citation type="submission" date="2007-09" db="EMBL/GenBank/DDBJ databases">
        <title>Draft genome sequence of Clostridium bolteae (ATCC BAA-613).</title>
        <authorList>
            <person name="Sudarsanam P."/>
            <person name="Ley R."/>
            <person name="Guruge J."/>
            <person name="Turnbaugh P.J."/>
            <person name="Mahowald M."/>
            <person name="Liep D."/>
            <person name="Gordon J."/>
        </authorList>
    </citation>
    <scope>NUCLEOTIDE SEQUENCE [LARGE SCALE GENOMIC DNA]</scope>
    <source>
        <strain evidence="3">ATCC BAA-613 / DSM 15670 / CCUG 46953 / JCM 12243 / WAL 16351</strain>
    </source>
</reference>
<accession>A8S3Y4</accession>
<dbReference type="PaxDb" id="411902-CLOBOL_06759"/>
<gene>
    <name evidence="2" type="ORF">CLOBOL_06759</name>
</gene>
<dbReference type="AlphaFoldDB" id="A8S3Y4"/>
<dbReference type="EMBL" id="ABCC02000057">
    <property type="protein sequence ID" value="EDP13127.1"/>
    <property type="molecule type" value="Genomic_DNA"/>
</dbReference>
<proteinExistence type="predicted"/>